<protein>
    <submittedName>
        <fullName evidence="1">Phosphatidylserine decarboxylase-domain-containing protein</fullName>
    </submittedName>
</protein>
<reference evidence="1" key="1">
    <citation type="journal article" date="2021" name="Environ. Microbiol.">
        <title>Gene family expansions and transcriptome signatures uncover fungal adaptations to wood decay.</title>
        <authorList>
            <person name="Hage H."/>
            <person name="Miyauchi S."/>
            <person name="Viragh M."/>
            <person name="Drula E."/>
            <person name="Min B."/>
            <person name="Chaduli D."/>
            <person name="Navarro D."/>
            <person name="Favel A."/>
            <person name="Norest M."/>
            <person name="Lesage-Meessen L."/>
            <person name="Balint B."/>
            <person name="Merenyi Z."/>
            <person name="de Eugenio L."/>
            <person name="Morin E."/>
            <person name="Martinez A.T."/>
            <person name="Baldrian P."/>
            <person name="Stursova M."/>
            <person name="Martinez M.J."/>
            <person name="Novotny C."/>
            <person name="Magnuson J.K."/>
            <person name="Spatafora J.W."/>
            <person name="Maurice S."/>
            <person name="Pangilinan J."/>
            <person name="Andreopoulos W."/>
            <person name="LaButti K."/>
            <person name="Hundley H."/>
            <person name="Na H."/>
            <person name="Kuo A."/>
            <person name="Barry K."/>
            <person name="Lipzen A."/>
            <person name="Henrissat B."/>
            <person name="Riley R."/>
            <person name="Ahrendt S."/>
            <person name="Nagy L.G."/>
            <person name="Grigoriev I.V."/>
            <person name="Martin F."/>
            <person name="Rosso M.N."/>
        </authorList>
    </citation>
    <scope>NUCLEOTIDE SEQUENCE</scope>
    <source>
        <strain evidence="1">CBS 384.51</strain>
    </source>
</reference>
<proteinExistence type="predicted"/>
<sequence length="1095" mass="121091">MMLSYEAVLFVDIAVGSHVSGCAHRLPRFVVVNVLRDRFRTPALKKTVNPVWSPKDATFDFQLYHSLADKLGVIEFVIWDKDLISKDYLGEVSIPLDDWFKNDRPFAFDDPNNEPFSLNVVSTRTSTHATGTIQVKLGFVHPPNADTSRGFSDIYSDFLKLSRPSLVSAPPTEGVGTVRSSNGGPEYADDGLSSDEGESDSALEDDDFSNDLFRPSTPAPPPSLVPPETGALKVDSSSADVTDTSTVAATMKTPTAITPTIPLPAPISSRSQSFTKFLRRPGSKRSSSLDSTMLKGNAFPSSPSTPTLPITSPPSGAATPTTSSSGTGHRRSSGQKARFRKSWGKPPAGFNFSAGSNDILGIVMLEIKGAKDLPKLRNMTRTGWDMDPFVVVSFGKKVFRTRVIRHSLNPNWDEKLLFHVRRYETTFSVQLAVLDWDKLSSNDHIGDVSLPLAKLLEHAPKMDEETGLYPEEADGTQDGMTDFVLGLNTEKGGLLEGRHNPELTIRAKYQPYDALRQRFWRQYLKQYDADDSGTISRLELTSMLDSLGSTLSRQTIDSFFSRVNKSIEGTLTMNEAIQCLETELCRPTSEKKRINSEESTVDTSAPVTPFAPAGAEYQQSLNLNNLDFSGPAGNIPAPVNQEIESIRRPGRVQPQPTEPSQQPLVDAAISLDDPLSPPQPSFSRNPSASSSDADEPVSGDSSPSSDSDAFERVINVKSCPLCHRQRMNSKAEVDIVTHMAICASQDWARVDRIVVGNFVTASQAQRKWYTKVIANVAAGGYRLGANSANIIVQNRLTGQLEEEKMQVYVRLGIRLLYKGWRSRIEGGRARRLLKSMSIKQGIKYDSPESARDIPGFIEFHKLNVDEMLYPIEWFRTFNEFFYRELKPDARPVESPEDPYRIVSGADCRLMAFETVNEATKLWIKGREFSIPRLLGDAYKYEADRYNGGALCIFRLAPQDYHRFHSPVDGVIGPMTYISGEYYTVNPQAIRTALDVYGENARKIVPIDTPQFGRVMAVCVGAMMVGSIKTTVNEGDTVRRGQEFGYFAFGGSTIVILFEKGTVEWDEDLLINGRACLETLVRVGMGIGRSRRVGSL</sequence>
<organism evidence="1 2">
    <name type="scientific">Irpex rosettiformis</name>
    <dbReference type="NCBI Taxonomy" id="378272"/>
    <lineage>
        <taxon>Eukaryota</taxon>
        <taxon>Fungi</taxon>
        <taxon>Dikarya</taxon>
        <taxon>Basidiomycota</taxon>
        <taxon>Agaricomycotina</taxon>
        <taxon>Agaricomycetes</taxon>
        <taxon>Polyporales</taxon>
        <taxon>Irpicaceae</taxon>
        <taxon>Irpex</taxon>
    </lineage>
</organism>
<dbReference type="EMBL" id="MU274906">
    <property type="protein sequence ID" value="KAI0090897.1"/>
    <property type="molecule type" value="Genomic_DNA"/>
</dbReference>
<keyword evidence="2" id="KW-1185">Reference proteome</keyword>
<dbReference type="Proteomes" id="UP001055072">
    <property type="component" value="Unassembled WGS sequence"/>
</dbReference>
<gene>
    <name evidence="1" type="ORF">BDY19DRAFT_1067368</name>
</gene>
<evidence type="ECO:0000313" key="1">
    <source>
        <dbReference type="EMBL" id="KAI0090897.1"/>
    </source>
</evidence>
<comment type="caution">
    <text evidence="1">The sequence shown here is derived from an EMBL/GenBank/DDBJ whole genome shotgun (WGS) entry which is preliminary data.</text>
</comment>
<accession>A0ACB8U9B4</accession>
<evidence type="ECO:0000313" key="2">
    <source>
        <dbReference type="Proteomes" id="UP001055072"/>
    </source>
</evidence>
<name>A0ACB8U9B4_9APHY</name>